<name>U2YAB4_9SPHN</name>
<dbReference type="PANTHER" id="PTHR18640:SF5">
    <property type="entry name" value="SODIUM_BILE ACID COTRANSPORTER 7"/>
    <property type="match status" value="1"/>
</dbReference>
<dbReference type="Pfam" id="PF13593">
    <property type="entry name" value="SBF_like"/>
    <property type="match status" value="1"/>
</dbReference>
<keyword evidence="1" id="KW-1133">Transmembrane helix</keyword>
<dbReference type="Proteomes" id="UP000016568">
    <property type="component" value="Unassembled WGS sequence"/>
</dbReference>
<dbReference type="InterPro" id="IPR016833">
    <property type="entry name" value="Put_Na-Bile_cotransptr"/>
</dbReference>
<dbReference type="eggNOG" id="COG0385">
    <property type="taxonomic scope" value="Bacteria"/>
</dbReference>
<evidence type="ECO:0000256" key="1">
    <source>
        <dbReference type="SAM" id="Phobius"/>
    </source>
</evidence>
<feature type="transmembrane region" description="Helical" evidence="1">
    <location>
        <begin position="99"/>
        <end position="120"/>
    </location>
</feature>
<dbReference type="GO" id="GO:0005886">
    <property type="term" value="C:plasma membrane"/>
    <property type="evidence" value="ECO:0007669"/>
    <property type="project" value="TreeGrafter"/>
</dbReference>
<gene>
    <name evidence="2" type="ORF">NT2_08_00880</name>
</gene>
<dbReference type="RefSeq" id="WP_021691119.1">
    <property type="nucleotide sequence ID" value="NZ_BASZ01000008.1"/>
</dbReference>
<reference evidence="2 3" key="1">
    <citation type="submission" date="2013-09" db="EMBL/GenBank/DDBJ databases">
        <title>Whole genome shotgun sequence of Novosphingobium tardaugens NBRC 16725.</title>
        <authorList>
            <person name="Isaki S."/>
            <person name="Hosoyama A."/>
            <person name="Tsuchikane K."/>
            <person name="Katsumata H."/>
            <person name="Ando Y."/>
            <person name="Yamazaki S."/>
            <person name="Fujita N."/>
        </authorList>
    </citation>
    <scope>NUCLEOTIDE SEQUENCE [LARGE SCALE GENOMIC DNA]</scope>
    <source>
        <strain evidence="2 3">NBRC 16725</strain>
    </source>
</reference>
<feature type="transmembrane region" description="Helical" evidence="1">
    <location>
        <begin position="230"/>
        <end position="252"/>
    </location>
</feature>
<dbReference type="AlphaFoldDB" id="U2YAB4"/>
<protein>
    <submittedName>
        <fullName evidence="2">Bile acid/sodium symporter family protein</fullName>
    </submittedName>
</protein>
<proteinExistence type="predicted"/>
<accession>U2YAB4</accession>
<keyword evidence="1" id="KW-0812">Transmembrane</keyword>
<comment type="caution">
    <text evidence="2">The sequence shown here is derived from an EMBL/GenBank/DDBJ whole genome shotgun (WGS) entry which is preliminary data.</text>
</comment>
<feature type="transmembrane region" description="Helical" evidence="1">
    <location>
        <begin position="165"/>
        <end position="186"/>
    </location>
</feature>
<feature type="transmembrane region" description="Helical" evidence="1">
    <location>
        <begin position="12"/>
        <end position="27"/>
    </location>
</feature>
<feature type="transmembrane region" description="Helical" evidence="1">
    <location>
        <begin position="273"/>
        <end position="299"/>
    </location>
</feature>
<feature type="transmembrane region" description="Helical" evidence="1">
    <location>
        <begin position="33"/>
        <end position="51"/>
    </location>
</feature>
<feature type="transmembrane region" description="Helical" evidence="1">
    <location>
        <begin position="72"/>
        <end position="93"/>
    </location>
</feature>
<keyword evidence="1" id="KW-0472">Membrane</keyword>
<dbReference type="EMBL" id="BASZ01000008">
    <property type="protein sequence ID" value="GAD50301.1"/>
    <property type="molecule type" value="Genomic_DNA"/>
</dbReference>
<keyword evidence="3" id="KW-1185">Reference proteome</keyword>
<dbReference type="PANTHER" id="PTHR18640">
    <property type="entry name" value="SOLUTE CARRIER FAMILY 10 MEMBER 7"/>
    <property type="match status" value="1"/>
</dbReference>
<dbReference type="InterPro" id="IPR038770">
    <property type="entry name" value="Na+/solute_symporter_sf"/>
</dbReference>
<feature type="transmembrane region" description="Helical" evidence="1">
    <location>
        <begin position="127"/>
        <end position="153"/>
    </location>
</feature>
<evidence type="ECO:0000313" key="3">
    <source>
        <dbReference type="Proteomes" id="UP000016568"/>
    </source>
</evidence>
<evidence type="ECO:0000313" key="2">
    <source>
        <dbReference type="EMBL" id="GAD50301.1"/>
    </source>
</evidence>
<dbReference type="Gene3D" id="1.20.1530.20">
    <property type="match status" value="1"/>
</dbReference>
<sequence length="335" mass="35465">MKALLARFHIDTYLLMLIGTVVLASVLPARGAWAPIAGGAADAGIVLLFFLHGARLSRQAVLDGARNWKLHLAVVAMTFLVFPILGLGIYAIPGIEPELAIGLLFLTLLPSTVQSSIGFTAVAQGNVAAAVCSATFSNLAGIFITPLLVALLITGKHGGVSTDMIVTIAVQLLLPFLAGHFLRPWIGGWVTRQKRLLAFVDKGSILLVVYTAFGAAVVDGLWQRVAPRDLTIVMLICCVLLTLVLVLSYIAARVMKLPREDAIVLQFCGSKKSLASGVPMASVLFATSQVGAILLPVVIFHQIQLMVCAVLAQRYRAAAERARSAAEPATAPAIL</sequence>
<organism evidence="2 3">
    <name type="scientific">Caenibius tardaugens NBRC 16725</name>
    <dbReference type="NCBI Taxonomy" id="1219035"/>
    <lineage>
        <taxon>Bacteria</taxon>
        <taxon>Pseudomonadati</taxon>
        <taxon>Pseudomonadota</taxon>
        <taxon>Alphaproteobacteria</taxon>
        <taxon>Sphingomonadales</taxon>
        <taxon>Erythrobacteraceae</taxon>
        <taxon>Caenibius</taxon>
    </lineage>
</organism>
<feature type="transmembrane region" description="Helical" evidence="1">
    <location>
        <begin position="198"/>
        <end position="218"/>
    </location>
</feature>
<dbReference type="PIRSF" id="PIRSF026166">
    <property type="entry name" value="UCP026166"/>
    <property type="match status" value="1"/>
</dbReference>